<proteinExistence type="predicted"/>
<dbReference type="EMBL" id="CP001939">
    <property type="protein sequence ID" value="ADG91482.1"/>
    <property type="molecule type" value="Genomic_DNA"/>
</dbReference>
<feature type="transmembrane region" description="Helical" evidence="1">
    <location>
        <begin position="139"/>
        <end position="160"/>
    </location>
</feature>
<dbReference type="eggNOG" id="arCOG04319">
    <property type="taxonomic scope" value="Archaea"/>
</dbReference>
<keyword evidence="1" id="KW-1133">Transmembrane helix</keyword>
<keyword evidence="1" id="KW-0812">Transmembrane</keyword>
<dbReference type="STRING" id="633148.Tagg_1216"/>
<keyword evidence="1" id="KW-0472">Membrane</keyword>
<keyword evidence="3" id="KW-1185">Reference proteome</keyword>
<reference evidence="3" key="2">
    <citation type="journal article" date="2010" name="Stand. Genomic Sci.">
        <title>Complete genome sequence of Thermosphaera aggregans type strain (M11TLT).</title>
        <authorList>
            <person name="Spring S."/>
            <person name="Rachel R."/>
            <person name="Lapidus A."/>
            <person name="Davenport K."/>
            <person name="Tice H."/>
            <person name="Copeland A."/>
            <person name="Cheng J.-F."/>
            <person name="Lucas S."/>
            <person name="Chen F."/>
            <person name="Nolan M."/>
            <person name="Bruce D."/>
            <person name="Goodwin L."/>
            <person name="Pitluck S."/>
            <person name="Ivanova N."/>
            <person name="Mavromatis K."/>
            <person name="Ovchinnikova G."/>
            <person name="Pati A."/>
            <person name="Chen A."/>
            <person name="Palaniappan K."/>
            <person name="Land M."/>
            <person name="Hauser L."/>
            <person name="Chang Y.-J."/>
            <person name="Jeffries C.C."/>
            <person name="Brettin T."/>
            <person name="Detter J.C."/>
            <person name="Tapia R."/>
            <person name="Han C."/>
            <person name="Heimerl T."/>
            <person name="Weikl F."/>
            <person name="Brambilla E."/>
            <person name="Goker M."/>
            <person name="Bristow J."/>
            <person name="Eisen J.A."/>
            <person name="Markowitz V."/>
            <person name="Hugenholtz P."/>
            <person name="Kyrpides N.C."/>
            <person name="Klenk H.-P."/>
        </authorList>
    </citation>
    <scope>NUCLEOTIDE SEQUENCE [LARGE SCALE GENOMIC DNA]</scope>
    <source>
        <strain evidence="3">DSM 11486 / M11TL</strain>
    </source>
</reference>
<protein>
    <submittedName>
        <fullName evidence="2">Membrane protein</fullName>
    </submittedName>
</protein>
<dbReference type="KEGG" id="tag:Tagg_1216"/>
<reference evidence="2 3" key="1">
    <citation type="journal article" date="2010" name="Stand. Genomic Sci.">
        <title>Complete genome sequence of Thermosphaera aggregans type strain (M11TL).</title>
        <authorList>
            <person name="Spring S."/>
            <person name="Rachel R."/>
            <person name="Lapidus A."/>
            <person name="Davenport K."/>
            <person name="Tice H."/>
            <person name="Copeland A."/>
            <person name="Cheng J.F."/>
            <person name="Lucas S."/>
            <person name="Chen F."/>
            <person name="Nolan M."/>
            <person name="Bruce D."/>
            <person name="Goodwin L."/>
            <person name="Pitluck S."/>
            <person name="Ivanova N."/>
            <person name="Mavromatis K."/>
            <person name="Ovchinnikova G."/>
            <person name="Pati A."/>
            <person name="Chen A."/>
            <person name="Palaniappan K."/>
            <person name="Land M."/>
            <person name="Hauser L."/>
            <person name="Chang Y.J."/>
            <person name="Jeffries C.C."/>
            <person name="Brettin T."/>
            <person name="Detter J.C."/>
            <person name="Tapia R."/>
            <person name="Han C."/>
            <person name="Heimerl T."/>
            <person name="Weikl F."/>
            <person name="Brambilla E."/>
            <person name="Goker M."/>
            <person name="Bristow J."/>
            <person name="Eisen J.A."/>
            <person name="Markowitz V."/>
            <person name="Hugenholtz P."/>
            <person name="Kyrpides N.C."/>
            <person name="Klenk H.P."/>
        </authorList>
    </citation>
    <scope>NUCLEOTIDE SEQUENCE [LARGE SCALE GENOMIC DNA]</scope>
    <source>
        <strain evidence="3">DSM 11486 / M11TL</strain>
    </source>
</reference>
<evidence type="ECO:0000313" key="2">
    <source>
        <dbReference type="EMBL" id="ADG91482.1"/>
    </source>
</evidence>
<evidence type="ECO:0000313" key="3">
    <source>
        <dbReference type="Proteomes" id="UP000002376"/>
    </source>
</evidence>
<dbReference type="Proteomes" id="UP000002376">
    <property type="component" value="Chromosome"/>
</dbReference>
<feature type="transmembrane region" description="Helical" evidence="1">
    <location>
        <begin position="102"/>
        <end position="127"/>
    </location>
</feature>
<accession>D5U2Y2</accession>
<name>D5U2Y2_THEAM</name>
<dbReference type="HOGENOM" id="CLU_1145180_0_0_2"/>
<evidence type="ECO:0000256" key="1">
    <source>
        <dbReference type="SAM" id="Phobius"/>
    </source>
</evidence>
<dbReference type="InterPro" id="IPR009198">
    <property type="entry name" value="UCP014484_TM"/>
</dbReference>
<reference key="3">
    <citation type="submission" date="2010-02" db="EMBL/GenBank/DDBJ databases">
        <title>Complete genome sequence of Thermosphaera aggregans type strain (M11TL).</title>
        <authorList>
            <consortium name="US DOE Joint Genome Institute (JGI-PGF)"/>
            <person name="Spring S."/>
            <person name="Lapidus A."/>
            <person name="Munk C."/>
            <person name="Schroeder M."/>
            <person name="Glavina Del Rio T."/>
            <person name="Tice H."/>
            <person name="Copeland A."/>
            <person name="Cheng J.-F."/>
            <person name="Lucas S."/>
            <person name="Chen F."/>
            <person name="Nolan M."/>
            <person name="Bruce D."/>
            <person name="Goodwin L."/>
            <person name="Pitluck S."/>
            <person name="Ivanova N."/>
            <person name="Mavromatis K."/>
            <person name="Ovchinnikova G."/>
            <person name="Pati A."/>
            <person name="Chen A."/>
            <person name="Palaniappan K."/>
            <person name="Land M."/>
            <person name="Hauser L."/>
            <person name="Chang Y.-J."/>
            <person name="Jeffries C.C."/>
            <person name="Brettin T."/>
            <person name="Detter J.C."/>
            <person name="Tapia R."/>
            <person name="Han C."/>
            <person name="Chain P."/>
            <person name="Heimerl T."/>
            <person name="Weik F."/>
            <person name="Goker M."/>
            <person name="Rachel R."/>
            <person name="Bristow J."/>
            <person name="Eisen J.A."/>
            <person name="Markowitz V."/>
            <person name="Hugenholtz P."/>
            <person name="Kyrpides N.C."/>
            <person name="Klenk H.-P."/>
        </authorList>
    </citation>
    <scope>NUCLEOTIDE SEQUENCE</scope>
    <source>
        <strain>DSM 11486</strain>
    </source>
</reference>
<dbReference type="AlphaFoldDB" id="D5U2Y2"/>
<organism evidence="2 3">
    <name type="scientific">Thermosphaera aggregans (strain DSM 11486 / M11TL)</name>
    <dbReference type="NCBI Taxonomy" id="633148"/>
    <lineage>
        <taxon>Archaea</taxon>
        <taxon>Thermoproteota</taxon>
        <taxon>Thermoprotei</taxon>
        <taxon>Desulfurococcales</taxon>
        <taxon>Desulfurococcaceae</taxon>
        <taxon>Thermosphaera</taxon>
    </lineage>
</organism>
<gene>
    <name evidence="2" type="ordered locus">Tagg_1216</name>
</gene>
<dbReference type="Pfam" id="PF09973">
    <property type="entry name" value="DUF2208"/>
    <property type="match status" value="1"/>
</dbReference>
<sequence>MVFEMMSQPPRKTMWAVQALSMVLFALVSAVVPGYAFAFFLVYFIVFMAVMFKLTSKGMKPPPRSELGSPVFKESNPVNAMMYDKYLNAELKKQMTMMMLNFMLLFFVFILWSIYQAYIGPLIVSIIGEYTGDEVLLRFTYFLGMYVFFFGVMQGLRYLLFRGSDMQTFLFARIGFEVYRKGVMLDNRQFIAFNENICFEPNPDRKFVELRSRSNKSMRIRLYTLETGKLIDKLREAGVGECAV</sequence>